<dbReference type="EMBL" id="CAJVCH010562168">
    <property type="protein sequence ID" value="CAG7831810.1"/>
    <property type="molecule type" value="Genomic_DNA"/>
</dbReference>
<gene>
    <name evidence="1" type="ORF">AFUS01_LOCUS41535</name>
</gene>
<comment type="caution">
    <text evidence="1">The sequence shown here is derived from an EMBL/GenBank/DDBJ whole genome shotgun (WGS) entry which is preliminary data.</text>
</comment>
<name>A0A8J2PPX3_9HEXA</name>
<sequence length="96" mass="10834">MGAQTAVIYIWVVDFILGVPKAFGKVKRKISVTSAYFRARHEREILAIVRSLPPIHIKLGHFSYLHRDASPNFVLYVAAKVAKVLIIMCNKHGRCS</sequence>
<evidence type="ECO:0000313" key="2">
    <source>
        <dbReference type="Proteomes" id="UP000708208"/>
    </source>
</evidence>
<protein>
    <submittedName>
        <fullName evidence="1">Uncharacterized protein</fullName>
    </submittedName>
</protein>
<reference evidence="1" key="1">
    <citation type="submission" date="2021-06" db="EMBL/GenBank/DDBJ databases">
        <authorList>
            <person name="Hodson N. C."/>
            <person name="Mongue J. A."/>
            <person name="Jaron S. K."/>
        </authorList>
    </citation>
    <scope>NUCLEOTIDE SEQUENCE</scope>
</reference>
<accession>A0A8J2PPX3</accession>
<proteinExistence type="predicted"/>
<organism evidence="1 2">
    <name type="scientific">Allacma fusca</name>
    <dbReference type="NCBI Taxonomy" id="39272"/>
    <lineage>
        <taxon>Eukaryota</taxon>
        <taxon>Metazoa</taxon>
        <taxon>Ecdysozoa</taxon>
        <taxon>Arthropoda</taxon>
        <taxon>Hexapoda</taxon>
        <taxon>Collembola</taxon>
        <taxon>Symphypleona</taxon>
        <taxon>Sminthuridae</taxon>
        <taxon>Allacma</taxon>
    </lineage>
</organism>
<keyword evidence="2" id="KW-1185">Reference proteome</keyword>
<evidence type="ECO:0000313" key="1">
    <source>
        <dbReference type="EMBL" id="CAG7831810.1"/>
    </source>
</evidence>
<dbReference type="AlphaFoldDB" id="A0A8J2PPX3"/>
<dbReference type="Proteomes" id="UP000708208">
    <property type="component" value="Unassembled WGS sequence"/>
</dbReference>